<dbReference type="EMBL" id="FOBS01000019">
    <property type="protein sequence ID" value="SEM51651.1"/>
    <property type="molecule type" value="Genomic_DNA"/>
</dbReference>
<evidence type="ECO:0000313" key="1">
    <source>
        <dbReference type="EMBL" id="SEM51651.1"/>
    </source>
</evidence>
<organism evidence="1 2">
    <name type="scientific">Syntrophus gentianae</name>
    <dbReference type="NCBI Taxonomy" id="43775"/>
    <lineage>
        <taxon>Bacteria</taxon>
        <taxon>Pseudomonadati</taxon>
        <taxon>Thermodesulfobacteriota</taxon>
        <taxon>Syntrophia</taxon>
        <taxon>Syntrophales</taxon>
        <taxon>Syntrophaceae</taxon>
        <taxon>Syntrophus</taxon>
    </lineage>
</organism>
<dbReference type="RefSeq" id="WP_093884013.1">
    <property type="nucleotide sequence ID" value="NZ_FOBS01000019.1"/>
</dbReference>
<evidence type="ECO:0000313" key="2">
    <source>
        <dbReference type="Proteomes" id="UP000198744"/>
    </source>
</evidence>
<keyword evidence="2" id="KW-1185">Reference proteome</keyword>
<sequence length="115" mass="13177">MKYLVKLRYYPGDALQAIRKEDLQALAAKESLAVGLENIEGEMTPKGEKTLDKDLETISQTVISLETDSEDSLKNSLREVIRTYRSPRTVFSLWGSNQEGEKVAWRVIEELDGWW</sequence>
<dbReference type="AlphaFoldDB" id="A0A1H7Z0E8"/>
<proteinExistence type="predicted"/>
<accession>A0A1H7Z0E8</accession>
<gene>
    <name evidence="1" type="ORF">SAMN04489760_11944</name>
</gene>
<dbReference type="STRING" id="43775.SAMN04489760_11944"/>
<name>A0A1H7Z0E8_9BACT</name>
<dbReference type="Proteomes" id="UP000198744">
    <property type="component" value="Unassembled WGS sequence"/>
</dbReference>
<reference evidence="1 2" key="1">
    <citation type="submission" date="2016-10" db="EMBL/GenBank/DDBJ databases">
        <authorList>
            <person name="de Groot N.N."/>
        </authorList>
    </citation>
    <scope>NUCLEOTIDE SEQUENCE [LARGE SCALE GENOMIC DNA]</scope>
    <source>
        <strain evidence="1 2">DSM 8423</strain>
    </source>
</reference>
<protein>
    <submittedName>
        <fullName evidence="1">Uncharacterized protein</fullName>
    </submittedName>
</protein>